<accession>N6URX6</accession>
<reference evidence="2 3" key="1">
    <citation type="journal article" date="2013" name="PLoS Genet.">
        <title>A gene transfer agent and a dynamic repertoire of secretion systems hold the keys to the explosive radiation of the emerging pathogen Bartonella.</title>
        <authorList>
            <person name="Guy L."/>
            <person name="Nystedt B."/>
            <person name="Toft C."/>
            <person name="Zaremba-Niedzwiedzka K."/>
            <person name="Berglund E.C."/>
            <person name="Granberg F."/>
            <person name="Naslund K."/>
            <person name="Eriksson A.S."/>
            <person name="Andersson S.G."/>
        </authorList>
    </citation>
    <scope>NUCLEOTIDE SEQUENCE [LARGE SCALE GENOMIC DNA]</scope>
    <source>
        <strain evidence="3">m02</strain>
    </source>
</reference>
<sequence>MVMGCVFKHHVYLCVVSTAMLAGLSLITSHTKAYAQSQNCTIVDSNRNGVVDKPIVCSGRKGVLNTSSSGRGNKIEMEIKMDMHPDAEAAVTVTGSGTNIIATKKLMVTVTKWS</sequence>
<feature type="non-terminal residue" evidence="2">
    <location>
        <position position="114"/>
    </location>
</feature>
<organism evidence="2 3">
    <name type="scientific">Bartonella bovis m02</name>
    <dbReference type="NCBI Taxonomy" id="1094492"/>
    <lineage>
        <taxon>Bacteria</taxon>
        <taxon>Pseudomonadati</taxon>
        <taxon>Pseudomonadota</taxon>
        <taxon>Alphaproteobacteria</taxon>
        <taxon>Hyphomicrobiales</taxon>
        <taxon>Bartonellaceae</taxon>
        <taxon>Bartonella</taxon>
    </lineage>
</organism>
<keyword evidence="1" id="KW-0732">Signal</keyword>
<dbReference type="Proteomes" id="UP000014026">
    <property type="component" value="Unassembled WGS sequence"/>
</dbReference>
<gene>
    <name evidence="2" type="ORF">m02_10100</name>
</gene>
<proteinExistence type="predicted"/>
<protein>
    <recommendedName>
        <fullName evidence="4">Secreted protein</fullName>
    </recommendedName>
</protein>
<name>N6URX6_9HYPH</name>
<feature type="signal peptide" evidence="1">
    <location>
        <begin position="1"/>
        <end position="35"/>
    </location>
</feature>
<evidence type="ECO:0000313" key="3">
    <source>
        <dbReference type="Proteomes" id="UP000014026"/>
    </source>
</evidence>
<dbReference type="EMBL" id="AGWB01000004">
    <property type="protein sequence ID" value="ENN92918.1"/>
    <property type="molecule type" value="Genomic_DNA"/>
</dbReference>
<comment type="caution">
    <text evidence="2">The sequence shown here is derived from an EMBL/GenBank/DDBJ whole genome shotgun (WGS) entry which is preliminary data.</text>
</comment>
<evidence type="ECO:0000313" key="2">
    <source>
        <dbReference type="EMBL" id="ENN92918.1"/>
    </source>
</evidence>
<feature type="chain" id="PRO_5004125756" description="Secreted protein" evidence="1">
    <location>
        <begin position="36"/>
        <end position="114"/>
    </location>
</feature>
<dbReference type="HOGENOM" id="CLU_161850_0_0_5"/>
<evidence type="ECO:0008006" key="4">
    <source>
        <dbReference type="Google" id="ProtNLM"/>
    </source>
</evidence>
<evidence type="ECO:0000256" key="1">
    <source>
        <dbReference type="SAM" id="SignalP"/>
    </source>
</evidence>
<dbReference type="AlphaFoldDB" id="N6URX6"/>